<dbReference type="Proteomes" id="UP000004470">
    <property type="component" value="Unassembled WGS sequence"/>
</dbReference>
<evidence type="ECO:0000313" key="2">
    <source>
        <dbReference type="Proteomes" id="UP000004470"/>
    </source>
</evidence>
<dbReference type="RefSeq" id="WP_002829653.1">
    <property type="nucleotide sequence ID" value="NZ_GL397067.1"/>
</dbReference>
<dbReference type="HOGENOM" id="CLU_099833_0_0_9"/>
<protein>
    <submittedName>
        <fullName evidence="1">Uncharacterized protein</fullName>
    </submittedName>
</protein>
<sequence>MQVEPNVVISEFFTQMDDLLHHEDTSDIDISSKVAKQTESLARFQVPYYVLTNEPSQEKKGNLNIIHVDLDNIYRSYPDMTLYFYRIFMAFYFLQAHPEIEKAVLTDAGDVTMLNYPFDNIKDNTLYMGDETTFLFYSWLVINDENPQYIKDFIFENANSLPTLNLGVMAGTRATLIEYLGIMVKLITEAKLKFKKGNKDYQIGHYEMAISNYVAYKYFSDRLVHGREVSSLFFGYQKHSSAWFKHK</sequence>
<name>E0NGM2_PEDAC</name>
<keyword evidence="2" id="KW-1185">Reference proteome</keyword>
<reference evidence="1" key="1">
    <citation type="submission" date="2010-07" db="EMBL/GenBank/DDBJ databases">
        <authorList>
            <person name="Muzny D."/>
            <person name="Qin X."/>
            <person name="Deng J."/>
            <person name="Jiang H."/>
            <person name="Liu Y."/>
            <person name="Qu J."/>
            <person name="Song X.-Z."/>
            <person name="Zhang L."/>
            <person name="Thornton R."/>
            <person name="Coyle M."/>
            <person name="Francisco L."/>
            <person name="Jackson L."/>
            <person name="Javaid M."/>
            <person name="Korchina V."/>
            <person name="Kovar C."/>
            <person name="Mata R."/>
            <person name="Mathew T."/>
            <person name="Ngo R."/>
            <person name="Nguyen L."/>
            <person name="Nguyen N."/>
            <person name="Okwuonu G."/>
            <person name="Ongeri F."/>
            <person name="Pham C."/>
            <person name="Simmons D."/>
            <person name="Wilczek-Boney K."/>
            <person name="Hale W."/>
            <person name="Jakkamsetti A."/>
            <person name="Pham P."/>
            <person name="Ruth R."/>
            <person name="San Lucas F."/>
            <person name="Warren J."/>
            <person name="Zhang J."/>
            <person name="Zhao Z."/>
            <person name="Zhou C."/>
            <person name="Zhu D."/>
            <person name="Lee S."/>
            <person name="Bess C."/>
            <person name="Blankenburg K."/>
            <person name="Forbes L."/>
            <person name="Fu Q."/>
            <person name="Gubbala S."/>
            <person name="Hirani K."/>
            <person name="Jayaseelan J.C."/>
            <person name="Lara F."/>
            <person name="Munidasa M."/>
            <person name="Palculict T."/>
            <person name="Patil S."/>
            <person name="Pu L.-L."/>
            <person name="Saada N."/>
            <person name="Tang L."/>
            <person name="Weissenberger G."/>
            <person name="Zhu Y."/>
            <person name="Hemphill L."/>
            <person name="Shang Y."/>
            <person name="Youmans B."/>
            <person name="Ayvaz T."/>
            <person name="Ross M."/>
            <person name="Santibanez J."/>
            <person name="Aqrawi P."/>
            <person name="Gross S."/>
            <person name="Joshi V."/>
            <person name="Fowler G."/>
            <person name="Nazareth L."/>
            <person name="Reid J."/>
            <person name="Worley K."/>
            <person name="Petrosino J."/>
            <person name="Highlander S."/>
            <person name="Gibbs R."/>
        </authorList>
    </citation>
    <scope>NUCLEOTIDE SEQUENCE [LARGE SCALE GENOMIC DNA]</scope>
    <source>
        <strain evidence="1">DSM 20284</strain>
    </source>
</reference>
<accession>E0NGM2</accession>
<evidence type="ECO:0000313" key="1">
    <source>
        <dbReference type="EMBL" id="EFL95332.1"/>
    </source>
</evidence>
<proteinExistence type="predicted"/>
<dbReference type="AlphaFoldDB" id="E0NGM2"/>
<dbReference type="eggNOG" id="COG1216">
    <property type="taxonomic scope" value="Bacteria"/>
</dbReference>
<dbReference type="EMBL" id="AEEG01000004">
    <property type="protein sequence ID" value="EFL95332.1"/>
    <property type="molecule type" value="Genomic_DNA"/>
</dbReference>
<organism evidence="1 2">
    <name type="scientific">Pediococcus acidilactici DSM 20284</name>
    <dbReference type="NCBI Taxonomy" id="862514"/>
    <lineage>
        <taxon>Bacteria</taxon>
        <taxon>Bacillati</taxon>
        <taxon>Bacillota</taxon>
        <taxon>Bacilli</taxon>
        <taxon>Lactobacillales</taxon>
        <taxon>Lactobacillaceae</taxon>
        <taxon>Pediococcus</taxon>
        <taxon>Pediococcus acidilactici group</taxon>
    </lineage>
</organism>
<gene>
    <name evidence="1" type="ORF">HMPREF0623_1069</name>
</gene>
<comment type="caution">
    <text evidence="1">The sequence shown here is derived from an EMBL/GenBank/DDBJ whole genome shotgun (WGS) entry which is preliminary data.</text>
</comment>